<gene>
    <name evidence="5" type="ORF">DCW74_14730</name>
</gene>
<dbReference type="GO" id="GO:0006886">
    <property type="term" value="P:intracellular protein transport"/>
    <property type="evidence" value="ECO:0007669"/>
    <property type="project" value="InterPro"/>
</dbReference>
<dbReference type="Pfam" id="PF07517">
    <property type="entry name" value="SecA_DEAD"/>
    <property type="match status" value="1"/>
</dbReference>
<dbReference type="InterPro" id="IPR027417">
    <property type="entry name" value="P-loop_NTPase"/>
</dbReference>
<proteinExistence type="predicted"/>
<evidence type="ECO:0000313" key="5">
    <source>
        <dbReference type="EMBL" id="HAW76976.1"/>
    </source>
</evidence>
<dbReference type="GO" id="GO:0017038">
    <property type="term" value="P:protein import"/>
    <property type="evidence" value="ECO:0007669"/>
    <property type="project" value="InterPro"/>
</dbReference>
<protein>
    <recommendedName>
        <fullName evidence="4">SecA family profile domain-containing protein</fullName>
    </recommendedName>
</protein>
<keyword evidence="1" id="KW-1003">Cell membrane</keyword>
<feature type="domain" description="SecA family profile" evidence="4">
    <location>
        <begin position="145"/>
        <end position="774"/>
    </location>
</feature>
<dbReference type="Gene3D" id="3.40.50.300">
    <property type="entry name" value="P-loop containing nucleotide triphosphate hydrolases"/>
    <property type="match status" value="2"/>
</dbReference>
<dbReference type="Proteomes" id="UP000263517">
    <property type="component" value="Unassembled WGS sequence"/>
</dbReference>
<evidence type="ECO:0000259" key="4">
    <source>
        <dbReference type="PROSITE" id="PS51196"/>
    </source>
</evidence>
<dbReference type="SUPFAM" id="SSF52540">
    <property type="entry name" value="P-loop containing nucleoside triphosphate hydrolases"/>
    <property type="match status" value="2"/>
</dbReference>
<evidence type="ECO:0000313" key="6">
    <source>
        <dbReference type="Proteomes" id="UP000263517"/>
    </source>
</evidence>
<keyword evidence="3" id="KW-0811">Translocation</keyword>
<evidence type="ECO:0000256" key="3">
    <source>
        <dbReference type="ARBA" id="ARBA00023010"/>
    </source>
</evidence>
<feature type="non-terminal residue" evidence="5">
    <location>
        <position position="1073"/>
    </location>
</feature>
<keyword evidence="1" id="KW-0472">Membrane</keyword>
<reference evidence="5 6" key="1">
    <citation type="journal article" date="2018" name="Nat. Biotechnol.">
        <title>A standardized bacterial taxonomy based on genome phylogeny substantially revises the tree of life.</title>
        <authorList>
            <person name="Parks D.H."/>
            <person name="Chuvochina M."/>
            <person name="Waite D.W."/>
            <person name="Rinke C."/>
            <person name="Skarshewski A."/>
            <person name="Chaumeil P.A."/>
            <person name="Hugenholtz P."/>
        </authorList>
    </citation>
    <scope>NUCLEOTIDE SEQUENCE [LARGE SCALE GENOMIC DNA]</scope>
    <source>
        <strain evidence="5">UBA11978</strain>
    </source>
</reference>
<organism evidence="5 6">
    <name type="scientific">Alteromonas australica</name>
    <dbReference type="NCBI Taxonomy" id="589873"/>
    <lineage>
        <taxon>Bacteria</taxon>
        <taxon>Pseudomonadati</taxon>
        <taxon>Pseudomonadota</taxon>
        <taxon>Gammaproteobacteria</taxon>
        <taxon>Alteromonadales</taxon>
        <taxon>Alteromonadaceae</taxon>
        <taxon>Alteromonas/Salinimonas group</taxon>
        <taxon>Alteromonas</taxon>
    </lineage>
</organism>
<sequence length="1073" mass="120710">MQFIKWIGKHESQPWPVLDALLDSLRKVDEKHVGAILTILAGACWRRLDDAVSLDDQQRLITTLAHLTPETLHKLDALYQLTPCPGIQALLEQSTKSEDEIAAWIAAYELDPFGHRHMMMEQYTLKGVDEFLAGMQPLTEEQILPDALKDTLKENIQYILACSHHACLPISGTIKPINQFTAQELQSYYQDCMAKSHSNFEDSTSRLEALAILCEVYFRTTGRFPYYSQILSVMSTFYLDGHTLLEIPTGQGKSITKALLAAWQFSFGRAEGAAHVMALAPNALLTKRDFDESRAFFDYLHLPTALVTATTVDNHFETPTIIYSTAADASLYCSKLKMVDKAHFPLADARFLIVDEVDAELYDNSTAFNFSDSQEDIYTNPLAWVYPLANQFIDSPIFLNEAFTEQEDVLLFKQYLQEKDTNAYQQHETRLSAFKLNQLLDAACIAKQLQENRDFLVRRVTRMVYGKEQIISQAHVLINHVEDKEATLSYGVQQALHARLNQQHEEDIDLFKRTNGEQGMPPFPCDNQIECIDSQNVASFFSQFGHQVGITGTAGTAQELTFAMTHFGFQHLLKIPPRRPGKLHYLPTVFCNPKAAFFFRASTQIEALQRLAMKHKHQPLLIACKDIDKTEQLYGGLVQSVGSDRIQMIHAKNCDDTEEFERRIAQAKQAGMITLVTPLVGRGVDIKTQRANVNPPKSQQQHLDKLAETLLVVETDLFRYRDRAQLKGRTARDGKAGEFIGIFNLNDLVAQANRDTRPRSRHAKLALLDLITATMDAEATVEHGIRHQVKEMQVSWANQFDAYLQQALDTEQQRAIVAAKAHFLLESDRLWTQLLEDANPNGQRLNPYICYTNHTLDSEHLNATLVQYRTQLTPLYQALIEPLNLPLLLPNHATPVVAQPKRLALIDKPKNQTMIPTFIAREEQKPVENETQALYRAALAANETVQKELAPWLAKYPQARPLFSQAQVARDQAIKDQNSVIAANLMGLGVGMAQGNLTQLTMLMDSHALALQALTAVEAPTDVLPALLKTLNAAVLSPAIPHADKEAFVRLHEELQTHNDSSLTAVLIELPVL</sequence>
<dbReference type="GO" id="GO:0016020">
    <property type="term" value="C:membrane"/>
    <property type="evidence" value="ECO:0007669"/>
    <property type="project" value="InterPro"/>
</dbReference>
<evidence type="ECO:0000256" key="1">
    <source>
        <dbReference type="ARBA" id="ARBA00022475"/>
    </source>
</evidence>
<dbReference type="PANTHER" id="PTHR30612:SF0">
    <property type="entry name" value="CHLOROPLAST PROTEIN-TRANSPORTING ATPASE"/>
    <property type="match status" value="1"/>
</dbReference>
<dbReference type="GO" id="GO:0005524">
    <property type="term" value="F:ATP binding"/>
    <property type="evidence" value="ECO:0007669"/>
    <property type="project" value="InterPro"/>
</dbReference>
<accession>A0A350P6Q9</accession>
<dbReference type="PANTHER" id="PTHR30612">
    <property type="entry name" value="SECA INNER MEMBRANE COMPONENT OF SEC PROTEIN SECRETION SYSTEM"/>
    <property type="match status" value="1"/>
</dbReference>
<dbReference type="PROSITE" id="PS51196">
    <property type="entry name" value="SECA_MOTOR_DEAD"/>
    <property type="match status" value="1"/>
</dbReference>
<dbReference type="EMBL" id="DNAN01000518">
    <property type="protein sequence ID" value="HAW76976.1"/>
    <property type="molecule type" value="Genomic_DNA"/>
</dbReference>
<keyword evidence="2" id="KW-0813">Transport</keyword>
<dbReference type="AlphaFoldDB" id="A0A350P6Q9"/>
<comment type="caution">
    <text evidence="5">The sequence shown here is derived from an EMBL/GenBank/DDBJ whole genome shotgun (WGS) entry which is preliminary data.</text>
</comment>
<evidence type="ECO:0000256" key="2">
    <source>
        <dbReference type="ARBA" id="ARBA00022927"/>
    </source>
</evidence>
<dbReference type="InterPro" id="IPR014018">
    <property type="entry name" value="SecA_motor_DEAD"/>
</dbReference>
<dbReference type="InterPro" id="IPR011115">
    <property type="entry name" value="SecA_DEAD"/>
</dbReference>
<dbReference type="GO" id="GO:0006605">
    <property type="term" value="P:protein targeting"/>
    <property type="evidence" value="ECO:0007669"/>
    <property type="project" value="InterPro"/>
</dbReference>
<keyword evidence="2" id="KW-0653">Protein transport</keyword>
<dbReference type="InterPro" id="IPR000185">
    <property type="entry name" value="SecA"/>
</dbReference>
<name>A0A350P6Q9_9ALTE</name>